<evidence type="ECO:0000313" key="8">
    <source>
        <dbReference type="Proteomes" id="UP000092445"/>
    </source>
</evidence>
<protein>
    <recommendedName>
        <fullName evidence="6">Phenylalanyl-tRNA synthetase domain-containing protein</fullName>
    </recommendedName>
</protein>
<organism evidence="7 8">
    <name type="scientific">Glossina pallidipes</name>
    <name type="common">Tsetse fly</name>
    <dbReference type="NCBI Taxonomy" id="7398"/>
    <lineage>
        <taxon>Eukaryota</taxon>
        <taxon>Metazoa</taxon>
        <taxon>Ecdysozoa</taxon>
        <taxon>Arthropoda</taxon>
        <taxon>Hexapoda</taxon>
        <taxon>Insecta</taxon>
        <taxon>Pterygota</taxon>
        <taxon>Neoptera</taxon>
        <taxon>Endopterygota</taxon>
        <taxon>Diptera</taxon>
        <taxon>Brachycera</taxon>
        <taxon>Muscomorpha</taxon>
        <taxon>Hippoboscoidea</taxon>
        <taxon>Glossinidae</taxon>
        <taxon>Glossina</taxon>
    </lineage>
</organism>
<accession>A0A1A9ZP30</accession>
<dbReference type="GO" id="GO:0006412">
    <property type="term" value="P:translation"/>
    <property type="evidence" value="ECO:0007669"/>
    <property type="project" value="UniProtKB-KW"/>
</dbReference>
<keyword evidence="5" id="KW-0030">Aminoacyl-tRNA synthetase</keyword>
<reference evidence="7" key="2">
    <citation type="submission" date="2020-05" db="UniProtKB">
        <authorList>
            <consortium name="EnsemblMetazoa"/>
        </authorList>
    </citation>
    <scope>IDENTIFICATION</scope>
    <source>
        <strain evidence="7">IAEA</strain>
    </source>
</reference>
<evidence type="ECO:0000259" key="6">
    <source>
        <dbReference type="Pfam" id="PF01409"/>
    </source>
</evidence>
<dbReference type="GO" id="GO:0000049">
    <property type="term" value="F:tRNA binding"/>
    <property type="evidence" value="ECO:0007669"/>
    <property type="project" value="InterPro"/>
</dbReference>
<dbReference type="GO" id="GO:0043039">
    <property type="term" value="P:tRNA aminoacylation"/>
    <property type="evidence" value="ECO:0007669"/>
    <property type="project" value="InterPro"/>
</dbReference>
<reference evidence="8" key="1">
    <citation type="submission" date="2014-03" db="EMBL/GenBank/DDBJ databases">
        <authorList>
            <person name="Aksoy S."/>
            <person name="Warren W."/>
            <person name="Wilson R.K."/>
        </authorList>
    </citation>
    <scope>NUCLEOTIDE SEQUENCE [LARGE SCALE GENOMIC DNA]</scope>
    <source>
        <strain evidence="8">IAEA</strain>
    </source>
</reference>
<keyword evidence="1" id="KW-0436">Ligase</keyword>
<evidence type="ECO:0000256" key="4">
    <source>
        <dbReference type="ARBA" id="ARBA00022917"/>
    </source>
</evidence>
<dbReference type="STRING" id="7398.A0A1A9ZP30"/>
<keyword evidence="3" id="KW-0067">ATP-binding</keyword>
<keyword evidence="4" id="KW-0648">Protein biosynthesis</keyword>
<dbReference type="SUPFAM" id="SSF55681">
    <property type="entry name" value="Class II aaRS and biotin synthetases"/>
    <property type="match status" value="1"/>
</dbReference>
<dbReference type="GO" id="GO:0005524">
    <property type="term" value="F:ATP binding"/>
    <property type="evidence" value="ECO:0007669"/>
    <property type="project" value="UniProtKB-KW"/>
</dbReference>
<evidence type="ECO:0000256" key="2">
    <source>
        <dbReference type="ARBA" id="ARBA00022741"/>
    </source>
</evidence>
<feature type="domain" description="Phenylalanyl-tRNA synthetase" evidence="6">
    <location>
        <begin position="37"/>
        <end position="103"/>
    </location>
</feature>
<dbReference type="EnsemblMetazoa" id="GPAI020606-RA">
    <property type="protein sequence ID" value="GPAI020606-PA"/>
    <property type="gene ID" value="GPAI020606"/>
</dbReference>
<dbReference type="AlphaFoldDB" id="A0A1A9ZP30"/>
<keyword evidence="8" id="KW-1185">Reference proteome</keyword>
<name>A0A1A9ZP30_GLOPL</name>
<proteinExistence type="predicted"/>
<dbReference type="InterPro" id="IPR045864">
    <property type="entry name" value="aa-tRNA-synth_II/BPL/LPL"/>
</dbReference>
<evidence type="ECO:0000313" key="7">
    <source>
        <dbReference type="EnsemblMetazoa" id="GPAI020606-PA"/>
    </source>
</evidence>
<dbReference type="InterPro" id="IPR002319">
    <property type="entry name" value="Phenylalanyl-tRNA_Synthase"/>
</dbReference>
<sequence>MLQVLPQRSETSQLLSEEIYRKRRNPLFSVYDELNPIVTIQQNFDNLLIPVDHVSRSKTDCYYVNQRYLLRAHTTSHQVDLISSGLDNFLVLGEVYRRDEIDIDAIPLETKDKLFERNPGLEIFERDWSPNLYNSNQNQVLTSSNCMDQTKQSCHTLEAIKLIEHELKGVLAGLAKDLFGANTVGRTLISCLHSPLGNWKFSIKNNGLKF</sequence>
<dbReference type="Gene3D" id="3.30.930.10">
    <property type="entry name" value="Bira Bifunctional Protein, Domain 2"/>
    <property type="match status" value="1"/>
</dbReference>
<keyword evidence="2" id="KW-0547">Nucleotide-binding</keyword>
<evidence type="ECO:0000256" key="5">
    <source>
        <dbReference type="ARBA" id="ARBA00023146"/>
    </source>
</evidence>
<dbReference type="Proteomes" id="UP000092445">
    <property type="component" value="Unassembled WGS sequence"/>
</dbReference>
<dbReference type="GO" id="GO:0004812">
    <property type="term" value="F:aminoacyl-tRNA ligase activity"/>
    <property type="evidence" value="ECO:0007669"/>
    <property type="project" value="UniProtKB-KW"/>
</dbReference>
<evidence type="ECO:0000256" key="3">
    <source>
        <dbReference type="ARBA" id="ARBA00022840"/>
    </source>
</evidence>
<dbReference type="Pfam" id="PF01409">
    <property type="entry name" value="tRNA-synt_2d"/>
    <property type="match status" value="1"/>
</dbReference>
<dbReference type="VEuPathDB" id="VectorBase:GPAI020606"/>
<evidence type="ECO:0000256" key="1">
    <source>
        <dbReference type="ARBA" id="ARBA00022598"/>
    </source>
</evidence>